<protein>
    <submittedName>
        <fullName evidence="1">Uncharacterized protein</fullName>
    </submittedName>
</protein>
<reference evidence="1 2" key="1">
    <citation type="submission" date="2020-08" db="EMBL/GenBank/DDBJ databases">
        <title>Genomic Encyclopedia of Type Strains, Phase IV (KMG-IV): sequencing the most valuable type-strain genomes for metagenomic binning, comparative biology and taxonomic classification.</title>
        <authorList>
            <person name="Goeker M."/>
        </authorList>
    </citation>
    <scope>NUCLEOTIDE SEQUENCE [LARGE SCALE GENOMIC DNA]</scope>
    <source>
        <strain evidence="1 2">DSM 27057</strain>
    </source>
</reference>
<organism evidence="1 2">
    <name type="scientific">Novosphingobium sediminicola</name>
    <dbReference type="NCBI Taxonomy" id="563162"/>
    <lineage>
        <taxon>Bacteria</taxon>
        <taxon>Pseudomonadati</taxon>
        <taxon>Pseudomonadota</taxon>
        <taxon>Alphaproteobacteria</taxon>
        <taxon>Sphingomonadales</taxon>
        <taxon>Sphingomonadaceae</taxon>
        <taxon>Novosphingobium</taxon>
    </lineage>
</organism>
<evidence type="ECO:0000313" key="2">
    <source>
        <dbReference type="Proteomes" id="UP000548867"/>
    </source>
</evidence>
<keyword evidence="2" id="KW-1185">Reference proteome</keyword>
<accession>A0A7W6CHR5</accession>
<dbReference type="RefSeq" id="WP_183624194.1">
    <property type="nucleotide sequence ID" value="NZ_JACIDX010000005.1"/>
</dbReference>
<comment type="caution">
    <text evidence="1">The sequence shown here is derived from an EMBL/GenBank/DDBJ whole genome shotgun (WGS) entry which is preliminary data.</text>
</comment>
<sequence>MTGPAIRIAMTPAGARIAHCAIPNAQGLLIGLPAIKVGQALRRLHGICREAQGLAGEMAVAAAMGKAIAPDDLNQRIERVQAEARRETGLRLCLDWPALIGEAPQTELAREIIAGDWRGVEASGLAARVLAHAPEALRPIFAARLNGAPVAPDMHSPEPGMGVAELTCARGRLIHRVWLHKGRVRAYTIDAPTARRFGTDGDAAALLAQCHRAQEAAWAMQAVDPCVDWAVDMAMETA</sequence>
<proteinExistence type="predicted"/>
<evidence type="ECO:0000313" key="1">
    <source>
        <dbReference type="EMBL" id="MBB3954593.1"/>
    </source>
</evidence>
<dbReference type="InterPro" id="IPR029014">
    <property type="entry name" value="NiFe-Hase_large"/>
</dbReference>
<dbReference type="Gene3D" id="1.10.645.10">
    <property type="entry name" value="Cytochrome-c3 Hydrogenase, chain B"/>
    <property type="match status" value="1"/>
</dbReference>
<dbReference type="AlphaFoldDB" id="A0A7W6CHR5"/>
<dbReference type="SUPFAM" id="SSF56762">
    <property type="entry name" value="HydB/Nqo4-like"/>
    <property type="match status" value="1"/>
</dbReference>
<dbReference type="Proteomes" id="UP000548867">
    <property type="component" value="Unassembled WGS sequence"/>
</dbReference>
<dbReference type="EMBL" id="JACIDX010000005">
    <property type="protein sequence ID" value="MBB3954593.1"/>
    <property type="molecule type" value="Genomic_DNA"/>
</dbReference>
<gene>
    <name evidence="1" type="ORF">GGR38_001532</name>
</gene>
<name>A0A7W6CHR5_9SPHN</name>